<name>A0ABT5D284_9BACT</name>
<dbReference type="Gene3D" id="2.30.39.10">
    <property type="entry name" value="Alpha-1-antitrypsin, domain 1"/>
    <property type="match status" value="1"/>
</dbReference>
<dbReference type="Gene3D" id="3.30.497.10">
    <property type="entry name" value="Antithrombin, subunit I, domain 2"/>
    <property type="match status" value="1"/>
</dbReference>
<dbReference type="EMBL" id="JAQNDM010000002">
    <property type="protein sequence ID" value="MDC0707770.1"/>
    <property type="molecule type" value="Genomic_DNA"/>
</dbReference>
<dbReference type="InterPro" id="IPR023796">
    <property type="entry name" value="Serpin_dom"/>
</dbReference>
<feature type="signal peptide" evidence="3">
    <location>
        <begin position="1"/>
        <end position="19"/>
    </location>
</feature>
<evidence type="ECO:0000313" key="5">
    <source>
        <dbReference type="EMBL" id="MDC0707770.1"/>
    </source>
</evidence>
<protein>
    <submittedName>
        <fullName evidence="5">Serpin family protein</fullName>
    </submittedName>
</protein>
<dbReference type="SMART" id="SM00093">
    <property type="entry name" value="SERPIN"/>
    <property type="match status" value="1"/>
</dbReference>
<sequence>MTSSRRWLVPLFTAAMALAHCSEAENPEEGRPASESPGETDSLGEYVSSGKERVTTPDVPAQDIAELVTGNTDFGASLYRKIAKPGENLFFSPFSITQALSMVYTGARGNTEAEMAETLHVSLPQARLHPASNALNLKLQAQADATVGGQGTPTFLRLVNATWSQKGFSFVPAFLDVLALYYGNGMRVVDFTTQASAIRDAINEWVKNQTEGRIKDLLPVGSVESSTRLLLVNALYFKGAWASPFIPTATRAAPFTLLDGSTQQVQMMNRSGGVDYMQGEGFEAVGLPYIKNTYRMLLIVPQQGRFAEIESRLSAAFLSEVRGALVNRYVALGFPRFQVEKDFSLAATLKALGMTDAFSDRADFSGLTTQEALAIARVEHKAFVAVDEKGTEAAAATAVIVGPPSVPEPLTVNRPFLFLIEDAETKTVLFLGRYVKP</sequence>
<evidence type="ECO:0000259" key="4">
    <source>
        <dbReference type="SMART" id="SM00093"/>
    </source>
</evidence>
<dbReference type="Proteomes" id="UP001221838">
    <property type="component" value="Unassembled WGS sequence"/>
</dbReference>
<feature type="domain" description="Serpin" evidence="4">
    <location>
        <begin position="76"/>
        <end position="437"/>
    </location>
</feature>
<keyword evidence="6" id="KW-1185">Reference proteome</keyword>
<dbReference type="InterPro" id="IPR000215">
    <property type="entry name" value="Serpin_fam"/>
</dbReference>
<gene>
    <name evidence="5" type="ORF">POL68_04750</name>
</gene>
<proteinExistence type="inferred from homology"/>
<dbReference type="InterPro" id="IPR042185">
    <property type="entry name" value="Serpin_sf_2"/>
</dbReference>
<keyword evidence="3" id="KW-0732">Signal</keyword>
<dbReference type="InterPro" id="IPR042178">
    <property type="entry name" value="Serpin_sf_1"/>
</dbReference>
<evidence type="ECO:0000256" key="2">
    <source>
        <dbReference type="SAM" id="MobiDB-lite"/>
    </source>
</evidence>
<organism evidence="5 6">
    <name type="scientific">Stigmatella ashevillensis</name>
    <dbReference type="NCBI Taxonomy" id="2995309"/>
    <lineage>
        <taxon>Bacteria</taxon>
        <taxon>Pseudomonadati</taxon>
        <taxon>Myxococcota</taxon>
        <taxon>Myxococcia</taxon>
        <taxon>Myxococcales</taxon>
        <taxon>Cystobacterineae</taxon>
        <taxon>Archangiaceae</taxon>
        <taxon>Stigmatella</taxon>
    </lineage>
</organism>
<dbReference type="PANTHER" id="PTHR11461">
    <property type="entry name" value="SERINE PROTEASE INHIBITOR, SERPIN"/>
    <property type="match status" value="1"/>
</dbReference>
<evidence type="ECO:0000256" key="1">
    <source>
        <dbReference type="RuleBase" id="RU000411"/>
    </source>
</evidence>
<dbReference type="RefSeq" id="WP_272135003.1">
    <property type="nucleotide sequence ID" value="NZ_JAQNDM010000002.1"/>
</dbReference>
<comment type="similarity">
    <text evidence="1">Belongs to the serpin family.</text>
</comment>
<dbReference type="InterPro" id="IPR036186">
    <property type="entry name" value="Serpin_sf"/>
</dbReference>
<dbReference type="PANTHER" id="PTHR11461:SF211">
    <property type="entry name" value="GH10112P-RELATED"/>
    <property type="match status" value="1"/>
</dbReference>
<comment type="caution">
    <text evidence="5">The sequence shown here is derived from an EMBL/GenBank/DDBJ whole genome shotgun (WGS) entry which is preliminary data.</text>
</comment>
<feature type="region of interest" description="Disordered" evidence="2">
    <location>
        <begin position="24"/>
        <end position="56"/>
    </location>
</feature>
<feature type="chain" id="PRO_5046822291" evidence="3">
    <location>
        <begin position="20"/>
        <end position="437"/>
    </location>
</feature>
<accession>A0ABT5D284</accession>
<reference evidence="5 6" key="1">
    <citation type="submission" date="2022-11" db="EMBL/GenBank/DDBJ databases">
        <title>Minimal conservation of predation-associated metabolite biosynthetic gene clusters underscores biosynthetic potential of Myxococcota including descriptions for ten novel species: Archangium lansinium sp. nov., Myxococcus landrumus sp. nov., Nannocystis bai.</title>
        <authorList>
            <person name="Ahearne A."/>
            <person name="Stevens C."/>
            <person name="Dowd S."/>
        </authorList>
    </citation>
    <scope>NUCLEOTIDE SEQUENCE [LARGE SCALE GENOMIC DNA]</scope>
    <source>
        <strain evidence="5 6">NCWAL01</strain>
    </source>
</reference>
<dbReference type="CDD" id="cd19590">
    <property type="entry name" value="serpin_thermopin-like"/>
    <property type="match status" value="1"/>
</dbReference>
<dbReference type="SUPFAM" id="SSF56574">
    <property type="entry name" value="Serpins"/>
    <property type="match status" value="1"/>
</dbReference>
<dbReference type="InterPro" id="IPR023795">
    <property type="entry name" value="Serpin_CS"/>
</dbReference>
<evidence type="ECO:0000256" key="3">
    <source>
        <dbReference type="SAM" id="SignalP"/>
    </source>
</evidence>
<evidence type="ECO:0000313" key="6">
    <source>
        <dbReference type="Proteomes" id="UP001221838"/>
    </source>
</evidence>
<dbReference type="PROSITE" id="PS00284">
    <property type="entry name" value="SERPIN"/>
    <property type="match status" value="1"/>
</dbReference>
<dbReference type="Pfam" id="PF00079">
    <property type="entry name" value="Serpin"/>
    <property type="match status" value="1"/>
</dbReference>